<proteinExistence type="predicted"/>
<organism evidence="1 2">
    <name type="scientific">Enhydrobacter aerosaccus</name>
    <dbReference type="NCBI Taxonomy" id="225324"/>
    <lineage>
        <taxon>Bacteria</taxon>
        <taxon>Pseudomonadati</taxon>
        <taxon>Pseudomonadota</taxon>
        <taxon>Alphaproteobacteria</taxon>
        <taxon>Hyphomicrobiales</taxon>
        <taxon>Enhydrobacter</taxon>
    </lineage>
</organism>
<dbReference type="EMBL" id="FUWJ01000015">
    <property type="protein sequence ID" value="SKA37793.1"/>
    <property type="molecule type" value="Genomic_DNA"/>
</dbReference>
<reference evidence="2" key="1">
    <citation type="submission" date="2017-02" db="EMBL/GenBank/DDBJ databases">
        <authorList>
            <person name="Varghese N."/>
            <person name="Submissions S."/>
        </authorList>
    </citation>
    <scope>NUCLEOTIDE SEQUENCE [LARGE SCALE GENOMIC DNA]</scope>
    <source>
        <strain evidence="2">ATCC 27094</strain>
    </source>
</reference>
<protein>
    <submittedName>
        <fullName evidence="1">Uncharacterized protein</fullName>
    </submittedName>
</protein>
<dbReference type="AlphaFoldDB" id="A0A1T4TBK4"/>
<dbReference type="RefSeq" id="WP_085937697.1">
    <property type="nucleotide sequence ID" value="NZ_FUWJ01000015.1"/>
</dbReference>
<name>A0A1T4TBK4_9HYPH</name>
<dbReference type="STRING" id="225324.SAMN02745126_05958"/>
<evidence type="ECO:0000313" key="2">
    <source>
        <dbReference type="Proteomes" id="UP000190092"/>
    </source>
</evidence>
<sequence length="684" mass="73509">MPALPTIQPSFAAGELSPFLHGRVDLAKFHVGCRTLVNFFVHPHGGASNRPGTRFVGAVDDSTIRHRLIPFQFRTLPAGQSYALLFGNYTMQVVMNGGFVLDGTGTVYTVASPYAASDLPTLKFVQSADTMTLTHPNYPPQNLTRTGHANWTFTPLTFAPATAAPTGLSSNNPGTAVAYVVTAVNATSGEESLPSPYVGAANDSSTLGWVPVAVAGSYNVYKLRSGSYGFIGRSTSASFTDSGIVADISNTPPGQRNPFSGSGNYPACSTYYLQRQAFANTTSAPQTLWFSVVGAFNNMTVSTPTKDSDAITRALVSRQVDEIRHLVPLASLLIMTSGAEWRCWPGPSQSGLTPAQCMTLPQTAFGCSHVPPVVTDNSLLFVQEKGNRVQALRYDALQDVYTSQDMSVLASHLLYDTTAQYQIQEWAFAQEPFRIIWAVRSDGMLLGFTYMREHEVYAWHRHVTDGQVESVCAITESNGAGGTTDAVYLIVNRTIGGVTKRYVERMAERVFSTAADFWFVDCGLQYSGAPVTQVSGLGHLEGKAVAIVADGSVVPNQVVTSGAVTLDGAYSKVTVGLPYTAQLETLNLEPAGGGTLQGQMKKIAQVTVRVKDARGIQVGLKQGALAEVKQRSSEQLGTAMQPFTGDWQISIPSEWNREGRLFVQQGYPLPCTILDLISEVTVGD</sequence>
<evidence type="ECO:0000313" key="1">
    <source>
        <dbReference type="EMBL" id="SKA37793.1"/>
    </source>
</evidence>
<dbReference type="OrthoDB" id="5438497at2"/>
<dbReference type="Proteomes" id="UP000190092">
    <property type="component" value="Unassembled WGS sequence"/>
</dbReference>
<gene>
    <name evidence="1" type="ORF">SAMN02745126_05958</name>
</gene>
<keyword evidence="2" id="KW-1185">Reference proteome</keyword>
<accession>A0A1T4TBK4</accession>